<sequence length="214" mass="24922">MKKFKWLLVPSVIGVLSTPMISVSCLGNQEKWIALQDFVDNLKEGKDYNFSISTDDLKKECKAIADEWTNNPEFKKKYAKDVLPPSTRQLIDNPSATINPEPSEFTAEYLWIRGYIKIKSKNPKYRFDVLEVYDNGTLRNARARVGFKIVDVSDENYYQKINTNSSPINITNTRSYGSEHFHVDLTKIRENERTLLKLYAFNLKLNGFYEYDKH</sequence>
<dbReference type="Proteomes" id="UP000007473">
    <property type="component" value="Chromosome"/>
</dbReference>
<evidence type="ECO:0000313" key="2">
    <source>
        <dbReference type="Proteomes" id="UP000007473"/>
    </source>
</evidence>
<dbReference type="PROSITE" id="PS51257">
    <property type="entry name" value="PROKAR_LIPOPROTEIN"/>
    <property type="match status" value="1"/>
</dbReference>
<reference evidence="1 2" key="1">
    <citation type="journal article" date="2011" name="J. Bacteriol.">
        <title>Genome sequence of the repetitive-sequence-rich Mycoplasma fermentans strain M64.</title>
        <authorList>
            <person name="Shu H.W."/>
            <person name="Liu T.T."/>
            <person name="Chang H.Y."/>
            <person name="Liu Y.M."/>
            <person name="Wu K.M."/>
            <person name="Shu H.Y."/>
            <person name="Tsai S.F."/>
            <person name="Hsiao K.J."/>
            <person name="Hu W.S."/>
            <person name="Ng W.V."/>
        </authorList>
    </citation>
    <scope>NUCLEOTIDE SEQUENCE [LARGE SCALE GENOMIC DNA]</scope>
    <source>
        <strain evidence="1 2">M64</strain>
    </source>
</reference>
<dbReference type="AlphaFoldDB" id="A0AB32XDI2"/>
<dbReference type="RefSeq" id="WP_013527182.1">
    <property type="nucleotide sequence ID" value="NC_014921.1"/>
</dbReference>
<protein>
    <recommendedName>
        <fullName evidence="3">Lipoprotein</fullName>
    </recommendedName>
</protein>
<gene>
    <name evidence="1" type="ordered locus">MfeM64YM_1013</name>
</gene>
<dbReference type="EMBL" id="CP002458">
    <property type="protein sequence ID" value="ADV35008.1"/>
    <property type="molecule type" value="Genomic_DNA"/>
</dbReference>
<dbReference type="KEGG" id="mfm:MfeM64YM_1013"/>
<evidence type="ECO:0008006" key="3">
    <source>
        <dbReference type="Google" id="ProtNLM"/>
    </source>
</evidence>
<name>A0AB32XDI2_MYCFM</name>
<organism evidence="1 2">
    <name type="scientific">Mycoplasmopsis fermentans (strain M64)</name>
    <name type="common">Mycoplasma fermentans</name>
    <dbReference type="NCBI Taxonomy" id="943945"/>
    <lineage>
        <taxon>Bacteria</taxon>
        <taxon>Bacillati</taxon>
        <taxon>Mycoplasmatota</taxon>
        <taxon>Mycoplasmoidales</taxon>
        <taxon>Metamycoplasmataceae</taxon>
        <taxon>Mycoplasmopsis</taxon>
    </lineage>
</organism>
<proteinExistence type="predicted"/>
<accession>A0AB32XDI2</accession>
<evidence type="ECO:0000313" key="1">
    <source>
        <dbReference type="EMBL" id="ADV35008.1"/>
    </source>
</evidence>